<protein>
    <submittedName>
        <fullName evidence="1">Uncharacterized protein</fullName>
    </submittedName>
</protein>
<name>A0ACB8RLG8_9AGAM</name>
<evidence type="ECO:0000313" key="1">
    <source>
        <dbReference type="EMBL" id="KAI0045084.1"/>
    </source>
</evidence>
<dbReference type="Proteomes" id="UP000814033">
    <property type="component" value="Unassembled WGS sequence"/>
</dbReference>
<proteinExistence type="predicted"/>
<reference evidence="1" key="2">
    <citation type="journal article" date="2022" name="New Phytol.">
        <title>Evolutionary transition to the ectomycorrhizal habit in the genomes of a hyperdiverse lineage of mushroom-forming fungi.</title>
        <authorList>
            <person name="Looney B."/>
            <person name="Miyauchi S."/>
            <person name="Morin E."/>
            <person name="Drula E."/>
            <person name="Courty P.E."/>
            <person name="Kohler A."/>
            <person name="Kuo A."/>
            <person name="LaButti K."/>
            <person name="Pangilinan J."/>
            <person name="Lipzen A."/>
            <person name="Riley R."/>
            <person name="Andreopoulos W."/>
            <person name="He G."/>
            <person name="Johnson J."/>
            <person name="Nolan M."/>
            <person name="Tritt A."/>
            <person name="Barry K.W."/>
            <person name="Grigoriev I.V."/>
            <person name="Nagy L.G."/>
            <person name="Hibbett D."/>
            <person name="Henrissat B."/>
            <person name="Matheny P.B."/>
            <person name="Labbe J."/>
            <person name="Martin F.M."/>
        </authorList>
    </citation>
    <scope>NUCLEOTIDE SEQUENCE</scope>
    <source>
        <strain evidence="1">FP105234-sp</strain>
    </source>
</reference>
<gene>
    <name evidence="1" type="ORF">FA95DRAFT_171510</name>
</gene>
<organism evidence="1 2">
    <name type="scientific">Auriscalpium vulgare</name>
    <dbReference type="NCBI Taxonomy" id="40419"/>
    <lineage>
        <taxon>Eukaryota</taxon>
        <taxon>Fungi</taxon>
        <taxon>Dikarya</taxon>
        <taxon>Basidiomycota</taxon>
        <taxon>Agaricomycotina</taxon>
        <taxon>Agaricomycetes</taxon>
        <taxon>Russulales</taxon>
        <taxon>Auriscalpiaceae</taxon>
        <taxon>Auriscalpium</taxon>
    </lineage>
</organism>
<accession>A0ACB8RLG8</accession>
<evidence type="ECO:0000313" key="2">
    <source>
        <dbReference type="Proteomes" id="UP000814033"/>
    </source>
</evidence>
<dbReference type="EMBL" id="MU275962">
    <property type="protein sequence ID" value="KAI0045084.1"/>
    <property type="molecule type" value="Genomic_DNA"/>
</dbReference>
<comment type="caution">
    <text evidence="1">The sequence shown here is derived from an EMBL/GenBank/DDBJ whole genome shotgun (WGS) entry which is preliminary data.</text>
</comment>
<keyword evidence="2" id="KW-1185">Reference proteome</keyword>
<reference evidence="1" key="1">
    <citation type="submission" date="2021-02" db="EMBL/GenBank/DDBJ databases">
        <authorList>
            <consortium name="DOE Joint Genome Institute"/>
            <person name="Ahrendt S."/>
            <person name="Looney B.P."/>
            <person name="Miyauchi S."/>
            <person name="Morin E."/>
            <person name="Drula E."/>
            <person name="Courty P.E."/>
            <person name="Chicoki N."/>
            <person name="Fauchery L."/>
            <person name="Kohler A."/>
            <person name="Kuo A."/>
            <person name="Labutti K."/>
            <person name="Pangilinan J."/>
            <person name="Lipzen A."/>
            <person name="Riley R."/>
            <person name="Andreopoulos W."/>
            <person name="He G."/>
            <person name="Johnson J."/>
            <person name="Barry K.W."/>
            <person name="Grigoriev I.V."/>
            <person name="Nagy L."/>
            <person name="Hibbett D."/>
            <person name="Henrissat B."/>
            <person name="Matheny P.B."/>
            <person name="Labbe J."/>
            <person name="Martin F."/>
        </authorList>
    </citation>
    <scope>NUCLEOTIDE SEQUENCE</scope>
    <source>
        <strain evidence="1">FP105234-sp</strain>
    </source>
</reference>
<sequence length="65" mass="7029">MYAISKRDGLRALRPLCVSENPVSQLFGLFQGLSLPSPMHIAPSSSQITPTSPALPPSLDTLYFL</sequence>